<comment type="subunit">
    <text evidence="7">The RNAP catalytic core consists of 2 alpha, 1 beta, 1 beta' and 1 omega subunit. When a sigma factor is associated with the core the holoenzyme is formed, which can initiate transcription.</text>
</comment>
<keyword evidence="4 7" id="KW-0479">Metal-binding</keyword>
<evidence type="ECO:0000256" key="1">
    <source>
        <dbReference type="ARBA" id="ARBA00022478"/>
    </source>
</evidence>
<dbReference type="SUPFAM" id="SSF64484">
    <property type="entry name" value="beta and beta-prime subunits of DNA dependent RNA-polymerase"/>
    <property type="match status" value="1"/>
</dbReference>
<dbReference type="Gene3D" id="1.10.40.90">
    <property type="match status" value="1"/>
</dbReference>
<accession>A0A2H0WRN4</accession>
<dbReference type="GO" id="GO:0008270">
    <property type="term" value="F:zinc ion binding"/>
    <property type="evidence" value="ECO:0007669"/>
    <property type="project" value="UniProtKB-UniRule"/>
</dbReference>
<comment type="function">
    <text evidence="7 8">DNA-dependent RNA polymerase catalyzes the transcription of DNA into RNA using the four ribonucleoside triphosphates as substrates.</text>
</comment>
<dbReference type="Gene3D" id="2.40.50.100">
    <property type="match status" value="1"/>
</dbReference>
<dbReference type="InterPro" id="IPR044893">
    <property type="entry name" value="RNA_pol_Rpb1_clamp_domain"/>
</dbReference>
<dbReference type="InterPro" id="IPR038120">
    <property type="entry name" value="Rpb1_funnel_sf"/>
</dbReference>
<dbReference type="GO" id="GO:0000287">
    <property type="term" value="F:magnesium ion binding"/>
    <property type="evidence" value="ECO:0007669"/>
    <property type="project" value="UniProtKB-UniRule"/>
</dbReference>
<feature type="binding site" evidence="7">
    <location>
        <position position="63"/>
    </location>
    <ligand>
        <name>Zn(2+)</name>
        <dbReference type="ChEBI" id="CHEBI:29105"/>
        <label>1</label>
    </ligand>
</feature>
<keyword evidence="1 7" id="KW-0240">DNA-directed RNA polymerase</keyword>
<comment type="cofactor">
    <cofactor evidence="7">
        <name>Mg(2+)</name>
        <dbReference type="ChEBI" id="CHEBI:18420"/>
    </cofactor>
    <text evidence="7">Binds 1 Mg(2+) ion per subunit.</text>
</comment>
<dbReference type="InterPro" id="IPR000722">
    <property type="entry name" value="RNA_pol_asu"/>
</dbReference>
<comment type="similarity">
    <text evidence="7 8">Belongs to the RNA polymerase beta' chain family.</text>
</comment>
<sequence length="1232" mass="139148">MDQQNDMADFKALRIKLASPAEIKSWSHGEVTKSETINYRTLKPEKDGLFCERIFGPTKDWECYCGKYKSRRYEGVICDKCGVEVTRSRVRRERMGHIKLATPCAHVWYFKGSISPLSILLGVSNKYLQKVIYFIYYLIVDVDDKERSKVLANLGREGKKELDKIEIQKKQEIRQINKEGEEQGRKIEERIKNKETRMLARAELKLQIKRKVQQMISKKDQQKEKTEELYKFLSEKVKEIGFCSFLSEDEFSTLCEYGAVSFFKAEMGAEAVLKAVGKIDLAKGLRELRQEVARTRSKSKIEKLHQRICLLSDLLEAKIDPTWTILRVLPVLPPDLRPMVQLTGGKFATSDLNDLYRRVINRNNRLKNLIEIGAPEIILRNEKRMLQEAVDNLIDDSQIRHQRQIDHPLRSLSEMLRGKKGRFRQNLLGKRVDYSGRSVIVVGPKLSLNQCGLPKGIALEIFKPYVLRQMILNDLAPNIHSANTILEKRPLEVFDILEKVVADHLVLLNRAPTLHKLSIQAFYPVLVDGLAIQLHPCVCSGFNADFDGDQMAVHLPISADAQKEAKDFMTPLSNLLKPADGSPIAVPTSKEMALGIYYLTSPDSKLPRKESVLGQDEAMLAYQEGKIELRQLINVMIEGKVLETTVGRIIFNQALPPLIKFINDNIDSKSLKSILASLWGKEENKLIIEAIDKIKDLGFWAGTVSGLSFGIADNIMHPQKDKIIRVAEERVLGVERSFNQGQVTAEEKQRLVQQIWIDTTEELADKTWQLFDITSPVRLIIDAKVGRASRNQVKQLSAMRGLLVDPLGKIVLLPTKSNFREGLAVFEYVTSARGSRKGLTDTALKTSDAGYLTRRLVDTAHDMIIREEDCGTKEGIEIKREGSRADKFAIRVLGRVLAADVRLGRKIILRRGEIIDEEKLSLIEKNKIDTVLVRSPLTCKAPYGVCAQCYGWDFSNRKMVEVGTPVGILAAQSIGEPGTQLTLRTKHMGGIIGIDVTQGLPRVEELFEVRMPKSLVPIAEIDGRIKIKEKNGGYLIEIRGEKERREYYVPLVNTPMVTNGEKVLAGTPLASGSLNVRDVLAIRGIRAAQRYLLDSMQGVYEFQGVSINDRHFEVIIRKMSDKVMIEFSGDAHFMIGNFVDLLKFRSVNRKIRARGGKPARGKRVILGITQSALHTESWLSAASFQETVSILREASLQGKVDNLLGLKENIIIGRLIPTSKERVVVDEKNLEF</sequence>
<dbReference type="Gene3D" id="1.10.150.390">
    <property type="match status" value="1"/>
</dbReference>
<feature type="binding site" evidence="7">
    <location>
        <position position="939"/>
    </location>
    <ligand>
        <name>Zn(2+)</name>
        <dbReference type="ChEBI" id="CHEBI:29105"/>
        <label>2</label>
    </ligand>
</feature>
<feature type="binding site" evidence="7">
    <location>
        <position position="870"/>
    </location>
    <ligand>
        <name>Zn(2+)</name>
        <dbReference type="ChEBI" id="CHEBI:29105"/>
        <label>2</label>
    </ligand>
</feature>
<dbReference type="InterPro" id="IPR007080">
    <property type="entry name" value="RNA_pol_Rpb1_1"/>
</dbReference>
<dbReference type="GO" id="GO:0003899">
    <property type="term" value="F:DNA-directed RNA polymerase activity"/>
    <property type="evidence" value="ECO:0007669"/>
    <property type="project" value="UniProtKB-UniRule"/>
</dbReference>
<dbReference type="GO" id="GO:0006351">
    <property type="term" value="P:DNA-templated transcription"/>
    <property type="evidence" value="ECO:0007669"/>
    <property type="project" value="UniProtKB-UniRule"/>
</dbReference>
<evidence type="ECO:0000313" key="11">
    <source>
        <dbReference type="EMBL" id="PIS15281.1"/>
    </source>
</evidence>
<keyword evidence="7" id="KW-0460">Magnesium</keyword>
<feature type="binding site" evidence="7">
    <location>
        <position position="78"/>
    </location>
    <ligand>
        <name>Zn(2+)</name>
        <dbReference type="ChEBI" id="CHEBI:29105"/>
        <label>1</label>
    </ligand>
</feature>
<keyword evidence="2 7" id="KW-0808">Transferase</keyword>
<feature type="binding site" evidence="7">
    <location>
        <position position="547"/>
    </location>
    <ligand>
        <name>Mg(2+)</name>
        <dbReference type="ChEBI" id="CHEBI:18420"/>
    </ligand>
</feature>
<dbReference type="Gene3D" id="4.10.860.120">
    <property type="entry name" value="RNA polymerase II, clamp domain"/>
    <property type="match status" value="1"/>
</dbReference>
<dbReference type="Pfam" id="PF04983">
    <property type="entry name" value="RNA_pol_Rpb1_3"/>
    <property type="match status" value="1"/>
</dbReference>
<dbReference type="PANTHER" id="PTHR19376">
    <property type="entry name" value="DNA-DIRECTED RNA POLYMERASE"/>
    <property type="match status" value="1"/>
</dbReference>
<dbReference type="Gene3D" id="1.10.274.100">
    <property type="entry name" value="RNA polymerase Rpb1, domain 3"/>
    <property type="match status" value="1"/>
</dbReference>
<dbReference type="InterPro" id="IPR007066">
    <property type="entry name" value="RNA_pol_Rpb1_3"/>
</dbReference>
<evidence type="ECO:0000256" key="8">
    <source>
        <dbReference type="RuleBase" id="RU004279"/>
    </source>
</evidence>
<dbReference type="EC" id="2.7.7.6" evidence="7"/>
<evidence type="ECO:0000259" key="10">
    <source>
        <dbReference type="SMART" id="SM00663"/>
    </source>
</evidence>
<feature type="binding site" evidence="7">
    <location>
        <position position="545"/>
    </location>
    <ligand>
        <name>Mg(2+)</name>
        <dbReference type="ChEBI" id="CHEBI:18420"/>
    </ligand>
</feature>
<organism evidence="11 12">
    <name type="scientific">Candidatus Shapirobacteria bacterium CG09_land_8_20_14_0_10_38_17</name>
    <dbReference type="NCBI Taxonomy" id="1974884"/>
    <lineage>
        <taxon>Bacteria</taxon>
        <taxon>Candidatus Shapironibacteriota</taxon>
    </lineage>
</organism>
<dbReference type="InterPro" id="IPR045867">
    <property type="entry name" value="DNA-dir_RpoC_beta_prime"/>
</dbReference>
<dbReference type="Pfam" id="PF04998">
    <property type="entry name" value="RNA_pol_Rpb1_5"/>
    <property type="match status" value="1"/>
</dbReference>
<feature type="binding site" evidence="7">
    <location>
        <position position="949"/>
    </location>
    <ligand>
        <name>Zn(2+)</name>
        <dbReference type="ChEBI" id="CHEBI:29105"/>
        <label>2</label>
    </ligand>
</feature>
<dbReference type="HAMAP" id="MF_01322">
    <property type="entry name" value="RNApol_bact_RpoC"/>
    <property type="match status" value="1"/>
</dbReference>
<keyword evidence="5 7" id="KW-0804">Transcription</keyword>
<gene>
    <name evidence="7 11" type="primary">rpoC</name>
    <name evidence="11" type="ORF">COT63_00785</name>
</gene>
<dbReference type="InterPro" id="IPR007081">
    <property type="entry name" value="RNA_pol_Rpb1_5"/>
</dbReference>
<dbReference type="Gene3D" id="2.40.40.20">
    <property type="match status" value="1"/>
</dbReference>
<dbReference type="EMBL" id="PEZH01000013">
    <property type="protein sequence ID" value="PIS15281.1"/>
    <property type="molecule type" value="Genomic_DNA"/>
</dbReference>
<keyword evidence="3 7" id="KW-0548">Nucleotidyltransferase</keyword>
<dbReference type="Pfam" id="PF00623">
    <property type="entry name" value="RNA_pol_Rpb1_2"/>
    <property type="match status" value="2"/>
</dbReference>
<dbReference type="Pfam" id="PF04997">
    <property type="entry name" value="RNA_pol_Rpb1_1"/>
    <property type="match status" value="1"/>
</dbReference>
<dbReference type="NCBIfam" id="TIGR02386">
    <property type="entry name" value="rpoC_TIGR"/>
    <property type="match status" value="1"/>
</dbReference>
<dbReference type="CDD" id="cd01609">
    <property type="entry name" value="RNAP_beta'_N"/>
    <property type="match status" value="1"/>
</dbReference>
<evidence type="ECO:0000256" key="2">
    <source>
        <dbReference type="ARBA" id="ARBA00022679"/>
    </source>
</evidence>
<dbReference type="CDD" id="cd02655">
    <property type="entry name" value="RNAP_beta'_C"/>
    <property type="match status" value="1"/>
</dbReference>
<evidence type="ECO:0000256" key="4">
    <source>
        <dbReference type="ARBA" id="ARBA00022723"/>
    </source>
</evidence>
<dbReference type="Gene3D" id="6.10.250.2940">
    <property type="match status" value="1"/>
</dbReference>
<feature type="domain" description="RNA polymerase N-terminal" evidence="10">
    <location>
        <begin position="322"/>
        <end position="600"/>
    </location>
</feature>
<dbReference type="GO" id="GO:0003677">
    <property type="term" value="F:DNA binding"/>
    <property type="evidence" value="ECO:0007669"/>
    <property type="project" value="UniProtKB-UniRule"/>
</dbReference>
<dbReference type="Gene3D" id="1.10.132.30">
    <property type="match status" value="1"/>
</dbReference>
<dbReference type="GO" id="GO:0000428">
    <property type="term" value="C:DNA-directed RNA polymerase complex"/>
    <property type="evidence" value="ECO:0007669"/>
    <property type="project" value="UniProtKB-KW"/>
</dbReference>
<evidence type="ECO:0000256" key="9">
    <source>
        <dbReference type="SAM" id="Coils"/>
    </source>
</evidence>
<dbReference type="SMART" id="SM00663">
    <property type="entry name" value="RPOLA_N"/>
    <property type="match status" value="1"/>
</dbReference>
<evidence type="ECO:0000256" key="7">
    <source>
        <dbReference type="HAMAP-Rule" id="MF_01322"/>
    </source>
</evidence>
<dbReference type="InterPro" id="IPR012754">
    <property type="entry name" value="DNA-dir_RpoC_beta_prime_bact"/>
</dbReference>
<evidence type="ECO:0000256" key="5">
    <source>
        <dbReference type="ARBA" id="ARBA00023163"/>
    </source>
</evidence>
<reference evidence="12" key="1">
    <citation type="submission" date="2017-09" db="EMBL/GenBank/DDBJ databases">
        <title>Depth-based differentiation of microbial function through sediment-hosted aquifers and enrichment of novel symbionts in the deep terrestrial subsurface.</title>
        <authorList>
            <person name="Probst A.J."/>
            <person name="Ladd B."/>
            <person name="Jarett J.K."/>
            <person name="Geller-Mcgrath D.E."/>
            <person name="Sieber C.M.K."/>
            <person name="Emerson J.B."/>
            <person name="Anantharaman K."/>
            <person name="Thomas B.C."/>
            <person name="Malmstrom R."/>
            <person name="Stieglmeier M."/>
            <person name="Klingl A."/>
            <person name="Woyke T."/>
            <person name="Ryan C.M."/>
            <person name="Banfield J.F."/>
        </authorList>
    </citation>
    <scope>NUCLEOTIDE SEQUENCE [LARGE SCALE GENOMIC DNA]</scope>
</reference>
<evidence type="ECO:0000256" key="6">
    <source>
        <dbReference type="ARBA" id="ARBA00048552"/>
    </source>
</evidence>
<protein>
    <recommendedName>
        <fullName evidence="7">DNA-directed RNA polymerase subunit beta'</fullName>
        <shortName evidence="7">RNAP subunit beta'</shortName>
        <ecNumber evidence="7">2.7.7.6</ecNumber>
    </recommendedName>
    <alternativeName>
        <fullName evidence="7">RNA polymerase subunit beta'</fullName>
    </alternativeName>
    <alternativeName>
        <fullName evidence="7">Transcriptase subunit beta'</fullName>
    </alternativeName>
</protein>
<feature type="coiled-coil region" evidence="9">
    <location>
        <begin position="162"/>
        <end position="236"/>
    </location>
</feature>
<dbReference type="Gene3D" id="1.10.1790.20">
    <property type="match status" value="1"/>
</dbReference>
<evidence type="ECO:0000256" key="3">
    <source>
        <dbReference type="ARBA" id="ARBA00022695"/>
    </source>
</evidence>
<comment type="cofactor">
    <cofactor evidence="7">
        <name>Zn(2+)</name>
        <dbReference type="ChEBI" id="CHEBI:29105"/>
    </cofactor>
    <text evidence="7">Binds 2 Zn(2+) ions per subunit.</text>
</comment>
<evidence type="ECO:0000313" key="12">
    <source>
        <dbReference type="Proteomes" id="UP000231282"/>
    </source>
</evidence>
<feature type="binding site" evidence="7">
    <location>
        <position position="65"/>
    </location>
    <ligand>
        <name>Zn(2+)</name>
        <dbReference type="ChEBI" id="CHEBI:29105"/>
        <label>1</label>
    </ligand>
</feature>
<feature type="binding site" evidence="7">
    <location>
        <position position="549"/>
    </location>
    <ligand>
        <name>Mg(2+)</name>
        <dbReference type="ChEBI" id="CHEBI:18420"/>
    </ligand>
</feature>
<dbReference type="Proteomes" id="UP000231282">
    <property type="component" value="Unassembled WGS sequence"/>
</dbReference>
<dbReference type="InterPro" id="IPR042102">
    <property type="entry name" value="RNA_pol_Rpb1_3_sf"/>
</dbReference>
<comment type="caution">
    <text evidence="11">The sequence shown here is derived from an EMBL/GenBank/DDBJ whole genome shotgun (WGS) entry which is preliminary data.</text>
</comment>
<dbReference type="AlphaFoldDB" id="A0A2H0WRN4"/>
<dbReference type="PANTHER" id="PTHR19376:SF54">
    <property type="entry name" value="DNA-DIRECTED RNA POLYMERASE SUBUNIT BETA"/>
    <property type="match status" value="1"/>
</dbReference>
<proteinExistence type="inferred from homology"/>
<keyword evidence="9" id="KW-0175">Coiled coil</keyword>
<dbReference type="InterPro" id="IPR006592">
    <property type="entry name" value="RNA_pol_N"/>
</dbReference>
<comment type="catalytic activity">
    <reaction evidence="6 7 8">
        <text>RNA(n) + a ribonucleoside 5'-triphosphate = RNA(n+1) + diphosphate</text>
        <dbReference type="Rhea" id="RHEA:21248"/>
        <dbReference type="Rhea" id="RHEA-COMP:14527"/>
        <dbReference type="Rhea" id="RHEA-COMP:17342"/>
        <dbReference type="ChEBI" id="CHEBI:33019"/>
        <dbReference type="ChEBI" id="CHEBI:61557"/>
        <dbReference type="ChEBI" id="CHEBI:140395"/>
        <dbReference type="EC" id="2.7.7.6"/>
    </reaction>
</comment>
<keyword evidence="7" id="KW-0862">Zinc</keyword>
<feature type="binding site" evidence="7">
    <location>
        <position position="946"/>
    </location>
    <ligand>
        <name>Zn(2+)</name>
        <dbReference type="ChEBI" id="CHEBI:29105"/>
        <label>2</label>
    </ligand>
</feature>
<name>A0A2H0WRN4_9BACT</name>
<feature type="binding site" evidence="7">
    <location>
        <position position="81"/>
    </location>
    <ligand>
        <name>Zn(2+)</name>
        <dbReference type="ChEBI" id="CHEBI:29105"/>
        <label>1</label>
    </ligand>
</feature>